<dbReference type="STRING" id="314225.ELI_11780"/>
<dbReference type="EMBL" id="CP000157">
    <property type="protein sequence ID" value="ABC64448.1"/>
    <property type="molecule type" value="Genomic_DNA"/>
</dbReference>
<dbReference type="RefSeq" id="WP_011415271.1">
    <property type="nucleotide sequence ID" value="NC_007722.1"/>
</dbReference>
<reference evidence="3" key="1">
    <citation type="journal article" date="2009" name="J. Bacteriol.">
        <title>Complete genome sequence of Erythrobacter litoralis HTCC2594.</title>
        <authorList>
            <person name="Oh H.M."/>
            <person name="Giovannoni S.J."/>
            <person name="Ferriera S."/>
            <person name="Johnson J."/>
            <person name="Cho J.C."/>
        </authorList>
    </citation>
    <scope>NUCLEOTIDE SEQUENCE [LARGE SCALE GENOMIC DNA]</scope>
    <source>
        <strain evidence="3">HTCC2594</strain>
    </source>
</reference>
<dbReference type="eggNOG" id="COG3196">
    <property type="taxonomic scope" value="Bacteria"/>
</dbReference>
<name>Q2N793_ERYLH</name>
<dbReference type="OrthoDB" id="7065534at2"/>
<dbReference type="Proteomes" id="UP000008808">
    <property type="component" value="Chromosome"/>
</dbReference>
<dbReference type="HOGENOM" id="CLU_1552947_0_0_5"/>
<evidence type="ECO:0000313" key="3">
    <source>
        <dbReference type="Proteomes" id="UP000008808"/>
    </source>
</evidence>
<dbReference type="InterPro" id="IPR005363">
    <property type="entry name" value="UPF0167"/>
</dbReference>
<gene>
    <name evidence="2" type="ordered locus">ELI_11780</name>
</gene>
<accession>Q2N793</accession>
<keyword evidence="3" id="KW-1185">Reference proteome</keyword>
<evidence type="ECO:0000313" key="2">
    <source>
        <dbReference type="EMBL" id="ABC64448.1"/>
    </source>
</evidence>
<comment type="similarity">
    <text evidence="1">Belongs to the UPF0167 family.</text>
</comment>
<dbReference type="AlphaFoldDB" id="Q2N793"/>
<evidence type="ECO:0000256" key="1">
    <source>
        <dbReference type="ARBA" id="ARBA00008525"/>
    </source>
</evidence>
<organism evidence="2 3">
    <name type="scientific">Erythrobacter litoralis (strain HTCC2594)</name>
    <dbReference type="NCBI Taxonomy" id="314225"/>
    <lineage>
        <taxon>Bacteria</taxon>
        <taxon>Pseudomonadati</taxon>
        <taxon>Pseudomonadota</taxon>
        <taxon>Alphaproteobacteria</taxon>
        <taxon>Sphingomonadales</taxon>
        <taxon>Erythrobacteraceae</taxon>
        <taxon>Erythrobacter/Porphyrobacter group</taxon>
        <taxon>Erythrobacter</taxon>
    </lineage>
</organism>
<sequence>MSADRKPFFRFNPNAYEIGRAFERDEVPCEVCARPCIWRYTGAIYTHKAKVTVCASCIYNGDLADFLDDEFFTLHDVSHEKMRPEFEAELLQRTPGIACFNPFEWPILDEKPLAFLHYGTKEEAHHFDTPRVAEAMKREFSRYGWKEPYPLQYALLFKEVDGDRYRVSIDLE</sequence>
<proteinExistence type="inferred from homology"/>
<dbReference type="Pfam" id="PF03691">
    <property type="entry name" value="UPF0167"/>
    <property type="match status" value="1"/>
</dbReference>
<protein>
    <submittedName>
        <fullName evidence="2">Uncharacterized protein</fullName>
    </submittedName>
</protein>
<dbReference type="KEGG" id="eli:ELI_11780"/>